<feature type="transmembrane region" description="Helical" evidence="4">
    <location>
        <begin position="26"/>
        <end position="49"/>
    </location>
</feature>
<proteinExistence type="predicted"/>
<dbReference type="GO" id="GO:0000155">
    <property type="term" value="F:phosphorelay sensor kinase activity"/>
    <property type="evidence" value="ECO:0007669"/>
    <property type="project" value="TreeGrafter"/>
</dbReference>
<dbReference type="EC" id="2.7.13.3" evidence="2"/>
<dbReference type="OrthoDB" id="636661at2"/>
<dbReference type="Pfam" id="PF02518">
    <property type="entry name" value="HATPase_c"/>
    <property type="match status" value="1"/>
</dbReference>
<evidence type="ECO:0000256" key="2">
    <source>
        <dbReference type="ARBA" id="ARBA00012438"/>
    </source>
</evidence>
<gene>
    <name evidence="6" type="ORF">DCC81_03850</name>
</gene>
<organism evidence="6 7">
    <name type="scientific">Chitinophaga parva</name>
    <dbReference type="NCBI Taxonomy" id="2169414"/>
    <lineage>
        <taxon>Bacteria</taxon>
        <taxon>Pseudomonadati</taxon>
        <taxon>Bacteroidota</taxon>
        <taxon>Chitinophagia</taxon>
        <taxon>Chitinophagales</taxon>
        <taxon>Chitinophagaceae</taxon>
        <taxon>Chitinophaga</taxon>
    </lineage>
</organism>
<dbReference type="InterPro" id="IPR003594">
    <property type="entry name" value="HATPase_dom"/>
</dbReference>
<keyword evidence="3" id="KW-0597">Phosphoprotein</keyword>
<dbReference type="PANTHER" id="PTHR43547">
    <property type="entry name" value="TWO-COMPONENT HISTIDINE KINASE"/>
    <property type="match status" value="1"/>
</dbReference>
<comment type="caution">
    <text evidence="6">The sequence shown here is derived from an EMBL/GenBank/DDBJ whole genome shotgun (WGS) entry which is preliminary data.</text>
</comment>
<evidence type="ECO:0000259" key="5">
    <source>
        <dbReference type="PROSITE" id="PS50109"/>
    </source>
</evidence>
<feature type="transmembrane region" description="Helical" evidence="4">
    <location>
        <begin position="130"/>
        <end position="147"/>
    </location>
</feature>
<dbReference type="SMART" id="SM00387">
    <property type="entry name" value="HATPase_c"/>
    <property type="match status" value="1"/>
</dbReference>
<feature type="domain" description="Histidine kinase" evidence="5">
    <location>
        <begin position="221"/>
        <end position="438"/>
    </location>
</feature>
<reference evidence="6 7" key="1">
    <citation type="submission" date="2018-04" db="EMBL/GenBank/DDBJ databases">
        <title>Chitinophaga fuyangensis sp. nov., isolated from soil in a chemical factory.</title>
        <authorList>
            <person name="Chen K."/>
        </authorList>
    </citation>
    <scope>NUCLEOTIDE SEQUENCE [LARGE SCALE GENOMIC DNA]</scope>
    <source>
        <strain evidence="6 7">LY-1</strain>
    </source>
</reference>
<evidence type="ECO:0000256" key="3">
    <source>
        <dbReference type="ARBA" id="ARBA00022553"/>
    </source>
</evidence>
<keyword evidence="4" id="KW-1133">Transmembrane helix</keyword>
<dbReference type="Proteomes" id="UP000244450">
    <property type="component" value="Unassembled WGS sequence"/>
</dbReference>
<evidence type="ECO:0000313" key="7">
    <source>
        <dbReference type="Proteomes" id="UP000244450"/>
    </source>
</evidence>
<keyword evidence="4" id="KW-0812">Transmembrane</keyword>
<accession>A0A2T7BLR9</accession>
<dbReference type="InterPro" id="IPR004358">
    <property type="entry name" value="Sig_transdc_His_kin-like_C"/>
</dbReference>
<comment type="catalytic activity">
    <reaction evidence="1">
        <text>ATP + protein L-histidine = ADP + protein N-phospho-L-histidine.</text>
        <dbReference type="EC" id="2.7.13.3"/>
    </reaction>
</comment>
<protein>
    <recommendedName>
        <fullName evidence="2">histidine kinase</fullName>
        <ecNumber evidence="2">2.7.13.3</ecNumber>
    </recommendedName>
</protein>
<dbReference type="InterPro" id="IPR005467">
    <property type="entry name" value="His_kinase_dom"/>
</dbReference>
<dbReference type="PANTHER" id="PTHR43547:SF2">
    <property type="entry name" value="HYBRID SIGNAL TRANSDUCTION HISTIDINE KINASE C"/>
    <property type="match status" value="1"/>
</dbReference>
<feature type="transmembrane region" description="Helical" evidence="4">
    <location>
        <begin position="81"/>
        <end position="102"/>
    </location>
</feature>
<feature type="transmembrane region" description="Helical" evidence="4">
    <location>
        <begin position="55"/>
        <end position="74"/>
    </location>
</feature>
<feature type="transmembrane region" description="Helical" evidence="4">
    <location>
        <begin position="167"/>
        <end position="184"/>
    </location>
</feature>
<dbReference type="RefSeq" id="WP_108685266.1">
    <property type="nucleotide sequence ID" value="NZ_QCYK01000001.1"/>
</dbReference>
<name>A0A2T7BLR9_9BACT</name>
<evidence type="ECO:0000256" key="1">
    <source>
        <dbReference type="ARBA" id="ARBA00000085"/>
    </source>
</evidence>
<dbReference type="Gene3D" id="3.30.565.10">
    <property type="entry name" value="Histidine kinase-like ATPase, C-terminal domain"/>
    <property type="match status" value="1"/>
</dbReference>
<dbReference type="PRINTS" id="PR00344">
    <property type="entry name" value="BCTRLSENSOR"/>
</dbReference>
<evidence type="ECO:0000256" key="4">
    <source>
        <dbReference type="SAM" id="Phobius"/>
    </source>
</evidence>
<dbReference type="EMBL" id="QCYK01000001">
    <property type="protein sequence ID" value="PUZ28627.1"/>
    <property type="molecule type" value="Genomic_DNA"/>
</dbReference>
<dbReference type="SUPFAM" id="SSF55874">
    <property type="entry name" value="ATPase domain of HSP90 chaperone/DNA topoisomerase II/histidine kinase"/>
    <property type="match status" value="1"/>
</dbReference>
<dbReference type="InterPro" id="IPR036890">
    <property type="entry name" value="HATPase_C_sf"/>
</dbReference>
<keyword evidence="4" id="KW-0472">Membrane</keyword>
<keyword evidence="7" id="KW-1185">Reference proteome</keyword>
<feature type="transmembrane region" description="Helical" evidence="4">
    <location>
        <begin position="108"/>
        <end position="123"/>
    </location>
</feature>
<sequence>MIRTFVKSLKYAGTGDLPAYDINRNICIGVNLLCLYVILLNFVSGAIFYFLSKNILIPIGAYLEAGIVYGIIELNRRKRFMLANFCFYITISVATFYFTAILGRVSESQLMILFLFGLIYYLFSKRRIRNLVICFNLLLLVCMEVNSELEIIPPTHFSFVVQHIVRWLVYAVVISLTLKIFQLYRKNTQMLIDLHSYHKTVKASLIVEEERNELKNLLFQHIAHDLRGPYIGVSTEIYALHAKSTKGVIIRPEDTLSLINASNQYREMLEDFMELSKFKDASFNEIDLQAIDIKAEVTKIVSKHKHSMAARGVTAKIEFSMGFPDLLIADKLKFGRIVHNLLTNAIKFTEPDTVVSIHIQNFGDYWQFRLRDQGRGIKEDKVGLLFKPYVTEKTPANPDGVGLGLYIVKHLVNIMGAKIVVETQPTGSVFDITFPMKKTL</sequence>
<dbReference type="AlphaFoldDB" id="A0A2T7BLR9"/>
<dbReference type="PROSITE" id="PS50109">
    <property type="entry name" value="HIS_KIN"/>
    <property type="match status" value="1"/>
</dbReference>
<evidence type="ECO:0000313" key="6">
    <source>
        <dbReference type="EMBL" id="PUZ28627.1"/>
    </source>
</evidence>